<gene>
    <name evidence="1" type="ORF">VFH_IV024240</name>
</gene>
<sequence length="154" mass="17974">MEASLKVTFDLFDEVLKEIRDRRRKLKDLRLEIHIFEGRDAVGWMIKVEKYFNAGGICKEEDQIPRVAQLVSGKVVTCRESAMEMREMRFSDEPNKWPPPQWFCQQPLLPKPQNVGYHMVIVVVPKINSRKEKVQLSVVIPTINHEKIDGSEQI</sequence>
<evidence type="ECO:0000313" key="1">
    <source>
        <dbReference type="EMBL" id="CAI8607141.1"/>
    </source>
</evidence>
<name>A0AAV1A9N0_VICFA</name>
<organism evidence="1 2">
    <name type="scientific">Vicia faba</name>
    <name type="common">Broad bean</name>
    <name type="synonym">Faba vulgaris</name>
    <dbReference type="NCBI Taxonomy" id="3906"/>
    <lineage>
        <taxon>Eukaryota</taxon>
        <taxon>Viridiplantae</taxon>
        <taxon>Streptophyta</taxon>
        <taxon>Embryophyta</taxon>
        <taxon>Tracheophyta</taxon>
        <taxon>Spermatophyta</taxon>
        <taxon>Magnoliopsida</taxon>
        <taxon>eudicotyledons</taxon>
        <taxon>Gunneridae</taxon>
        <taxon>Pentapetalae</taxon>
        <taxon>rosids</taxon>
        <taxon>fabids</taxon>
        <taxon>Fabales</taxon>
        <taxon>Fabaceae</taxon>
        <taxon>Papilionoideae</taxon>
        <taxon>50 kb inversion clade</taxon>
        <taxon>NPAAA clade</taxon>
        <taxon>Hologalegina</taxon>
        <taxon>IRL clade</taxon>
        <taxon>Fabeae</taxon>
        <taxon>Vicia</taxon>
    </lineage>
</organism>
<proteinExistence type="predicted"/>
<dbReference type="AlphaFoldDB" id="A0AAV1A9N0"/>
<protein>
    <submittedName>
        <fullName evidence="1">Uncharacterized protein</fullName>
    </submittedName>
</protein>
<reference evidence="1 2" key="1">
    <citation type="submission" date="2023-01" db="EMBL/GenBank/DDBJ databases">
        <authorList>
            <person name="Kreplak J."/>
        </authorList>
    </citation>
    <scope>NUCLEOTIDE SEQUENCE [LARGE SCALE GENOMIC DNA]</scope>
</reference>
<accession>A0AAV1A9N0</accession>
<evidence type="ECO:0000313" key="2">
    <source>
        <dbReference type="Proteomes" id="UP001157006"/>
    </source>
</evidence>
<keyword evidence="2" id="KW-1185">Reference proteome</keyword>
<dbReference type="EMBL" id="OX451739">
    <property type="protein sequence ID" value="CAI8607141.1"/>
    <property type="molecule type" value="Genomic_DNA"/>
</dbReference>
<dbReference type="Proteomes" id="UP001157006">
    <property type="component" value="Chromosome 4"/>
</dbReference>